<feature type="transmembrane region" description="Helical" evidence="1">
    <location>
        <begin position="45"/>
        <end position="67"/>
    </location>
</feature>
<keyword evidence="1" id="KW-0472">Membrane</keyword>
<gene>
    <name evidence="2" type="ORF">NEOLEDRAFT_1133599</name>
</gene>
<dbReference type="STRING" id="1314782.A0A165SS62"/>
<evidence type="ECO:0000313" key="2">
    <source>
        <dbReference type="EMBL" id="KZT25596.1"/>
    </source>
</evidence>
<organism evidence="2 3">
    <name type="scientific">Neolentinus lepideus HHB14362 ss-1</name>
    <dbReference type="NCBI Taxonomy" id="1314782"/>
    <lineage>
        <taxon>Eukaryota</taxon>
        <taxon>Fungi</taxon>
        <taxon>Dikarya</taxon>
        <taxon>Basidiomycota</taxon>
        <taxon>Agaricomycotina</taxon>
        <taxon>Agaricomycetes</taxon>
        <taxon>Gloeophyllales</taxon>
        <taxon>Gloeophyllaceae</taxon>
        <taxon>Neolentinus</taxon>
    </lineage>
</organism>
<keyword evidence="1" id="KW-0812">Transmembrane</keyword>
<feature type="transmembrane region" description="Helical" evidence="1">
    <location>
        <begin position="79"/>
        <end position="101"/>
    </location>
</feature>
<name>A0A165SS62_9AGAM</name>
<keyword evidence="3" id="KW-1185">Reference proteome</keyword>
<protein>
    <recommendedName>
        <fullName evidence="4">MARVEL domain-containing protein</fullName>
    </recommendedName>
</protein>
<dbReference type="AlphaFoldDB" id="A0A165SS62"/>
<dbReference type="InParanoid" id="A0A165SS62"/>
<reference evidence="2 3" key="1">
    <citation type="journal article" date="2016" name="Mol. Biol. Evol.">
        <title>Comparative Genomics of Early-Diverging Mushroom-Forming Fungi Provides Insights into the Origins of Lignocellulose Decay Capabilities.</title>
        <authorList>
            <person name="Nagy L.G."/>
            <person name="Riley R."/>
            <person name="Tritt A."/>
            <person name="Adam C."/>
            <person name="Daum C."/>
            <person name="Floudas D."/>
            <person name="Sun H."/>
            <person name="Yadav J.S."/>
            <person name="Pangilinan J."/>
            <person name="Larsson K.H."/>
            <person name="Matsuura K."/>
            <person name="Barry K."/>
            <person name="Labutti K."/>
            <person name="Kuo R."/>
            <person name="Ohm R.A."/>
            <person name="Bhattacharya S.S."/>
            <person name="Shirouzu T."/>
            <person name="Yoshinaga Y."/>
            <person name="Martin F.M."/>
            <person name="Grigoriev I.V."/>
            <person name="Hibbett D.S."/>
        </authorList>
    </citation>
    <scope>NUCLEOTIDE SEQUENCE [LARGE SCALE GENOMIC DNA]</scope>
    <source>
        <strain evidence="2 3">HHB14362 ss-1</strain>
    </source>
</reference>
<evidence type="ECO:0000313" key="3">
    <source>
        <dbReference type="Proteomes" id="UP000076761"/>
    </source>
</evidence>
<keyword evidence="1" id="KW-1133">Transmembrane helix</keyword>
<accession>A0A165SS62</accession>
<dbReference type="Proteomes" id="UP000076761">
    <property type="component" value="Unassembled WGS sequence"/>
</dbReference>
<proteinExistence type="predicted"/>
<dbReference type="EMBL" id="KV425571">
    <property type="protein sequence ID" value="KZT25596.1"/>
    <property type="molecule type" value="Genomic_DNA"/>
</dbReference>
<evidence type="ECO:0000256" key="1">
    <source>
        <dbReference type="SAM" id="Phobius"/>
    </source>
</evidence>
<dbReference type="OrthoDB" id="2793550at2759"/>
<sequence>MAEISSSGKKFLVALGVITVLDVAAVAFSARINIIQEFFFMADLFPLGLSIATLILILLMLILNLTVVDSFLVRAPFQIGNLFVLSLLWLAFNAFSTARWAHIPTNCSSIPVEYPDARAWCRDVQGLKAVIWLEWVMLLATPLLTLRHIITQHTQGYAHIWTMPLVRYDSRHGSRGDGRDSEFLQFEKYEPSMGMAY</sequence>
<evidence type="ECO:0008006" key="4">
    <source>
        <dbReference type="Google" id="ProtNLM"/>
    </source>
</evidence>